<geneLocation type="plasmid" evidence="1">
    <name>unnamed1</name>
</geneLocation>
<keyword evidence="1" id="KW-0614">Plasmid</keyword>
<sequence>MGRITRGEGDVVLRVHFTVEDLAQVQVTVLGPLAETQLSLQTVQRRDREALFGGWRARTGPQIGADGRETARFLSSSAGGLVDLFTLVGAVGCMDEGIERLISASDRRLRAEFSVLPRASTRRAPWLAEAMDGDPRTVRRMAVALQGWSRVAVDPYWGRIDQHLVGEVARRGRLMVQGGAGALLDSLCPMAVWQPPVLEIPGYRPLIHPEADFHLGGRPFILAPSVFCEPVPQLFASPQAETVVMVYPALNNPVHAAALWASPTDMRQVDAPVPPTLSALLGRTRAIVLCVIADHPACTTTQLAQLAGISPASASEHATTLRSAGLTALTRQRKVALHTLTHLGLTLLNTNGSVACGLAAPARVYAHPGVPFLR</sequence>
<dbReference type="InterPro" id="IPR036388">
    <property type="entry name" value="WH-like_DNA-bd_sf"/>
</dbReference>
<evidence type="ECO:0000313" key="1">
    <source>
        <dbReference type="EMBL" id="XDV69441.1"/>
    </source>
</evidence>
<dbReference type="InterPro" id="IPR011991">
    <property type="entry name" value="ArsR-like_HTH"/>
</dbReference>
<gene>
    <name evidence="1" type="ORF">AB5J51_41725</name>
</gene>
<dbReference type="AlphaFoldDB" id="A0AB39YKH3"/>
<dbReference type="PANTHER" id="PTHR43132">
    <property type="entry name" value="ARSENICAL RESISTANCE OPERON REPRESSOR ARSR-RELATED"/>
    <property type="match status" value="1"/>
</dbReference>
<dbReference type="InterPro" id="IPR036390">
    <property type="entry name" value="WH_DNA-bd_sf"/>
</dbReference>
<dbReference type="CDD" id="cd00090">
    <property type="entry name" value="HTH_ARSR"/>
    <property type="match status" value="1"/>
</dbReference>
<dbReference type="EMBL" id="CP165728">
    <property type="protein sequence ID" value="XDV69441.1"/>
    <property type="molecule type" value="Genomic_DNA"/>
</dbReference>
<dbReference type="RefSeq" id="WP_369780614.1">
    <property type="nucleotide sequence ID" value="NZ_CP165728.1"/>
</dbReference>
<protein>
    <submittedName>
        <fullName evidence="1">Winged helix-turn-helix domain-containing protein</fullName>
    </submittedName>
</protein>
<organism evidence="1">
    <name type="scientific">Streptomyces sp. R33</name>
    <dbReference type="NCBI Taxonomy" id="3238629"/>
    <lineage>
        <taxon>Bacteria</taxon>
        <taxon>Bacillati</taxon>
        <taxon>Actinomycetota</taxon>
        <taxon>Actinomycetes</taxon>
        <taxon>Kitasatosporales</taxon>
        <taxon>Streptomycetaceae</taxon>
        <taxon>Streptomyces</taxon>
    </lineage>
</organism>
<dbReference type="SUPFAM" id="SSF46785">
    <property type="entry name" value="Winged helix' DNA-binding domain"/>
    <property type="match status" value="1"/>
</dbReference>
<dbReference type="Gene3D" id="1.10.10.10">
    <property type="entry name" value="Winged helix-like DNA-binding domain superfamily/Winged helix DNA-binding domain"/>
    <property type="match status" value="1"/>
</dbReference>
<reference evidence="1" key="1">
    <citation type="submission" date="2024-08" db="EMBL/GenBank/DDBJ databases">
        <authorList>
            <person name="Yu S.T."/>
        </authorList>
    </citation>
    <scope>NUCLEOTIDE SEQUENCE</scope>
    <source>
        <strain evidence="1">R33</strain>
        <plasmid evidence="1">unnamed1</plasmid>
    </source>
</reference>
<dbReference type="PANTHER" id="PTHR43132:SF8">
    <property type="entry name" value="HTH-TYPE TRANSCRIPTIONAL REGULATOR KMTR"/>
    <property type="match status" value="1"/>
</dbReference>
<proteinExistence type="predicted"/>
<name>A0AB39YKH3_9ACTN</name>
<dbReference type="InterPro" id="IPR051011">
    <property type="entry name" value="Metal_resp_trans_reg"/>
</dbReference>
<accession>A0AB39YKH3</accession>